<dbReference type="RefSeq" id="WP_275820079.1">
    <property type="nucleotide sequence ID" value="NZ_JARHUD010000002.1"/>
</dbReference>
<feature type="domain" description="HTH tetR-type" evidence="3">
    <location>
        <begin position="11"/>
        <end position="71"/>
    </location>
</feature>
<feature type="DNA-binding region" description="H-T-H motif" evidence="2">
    <location>
        <begin position="34"/>
        <end position="53"/>
    </location>
</feature>
<dbReference type="Proteomes" id="UP001215503">
    <property type="component" value="Unassembled WGS sequence"/>
</dbReference>
<reference evidence="4 5" key="1">
    <citation type="submission" date="2023-03" db="EMBL/GenBank/DDBJ databases">
        <title>Fodinicurvata sp. CAU 1616 isolated from sea sendiment.</title>
        <authorList>
            <person name="Kim W."/>
        </authorList>
    </citation>
    <scope>NUCLEOTIDE SEQUENCE [LARGE SCALE GENOMIC DNA]</scope>
    <source>
        <strain evidence="4 5">CAU 1616</strain>
    </source>
</reference>
<dbReference type="Gene3D" id="1.10.357.10">
    <property type="entry name" value="Tetracycline Repressor, domain 2"/>
    <property type="match status" value="1"/>
</dbReference>
<evidence type="ECO:0000313" key="4">
    <source>
        <dbReference type="EMBL" id="MDF2095041.1"/>
    </source>
</evidence>
<keyword evidence="5" id="KW-1185">Reference proteome</keyword>
<proteinExistence type="predicted"/>
<dbReference type="EMBL" id="JARHUD010000002">
    <property type="protein sequence ID" value="MDF2095041.1"/>
    <property type="molecule type" value="Genomic_DNA"/>
</dbReference>
<dbReference type="PROSITE" id="PS50977">
    <property type="entry name" value="HTH_TETR_2"/>
    <property type="match status" value="1"/>
</dbReference>
<dbReference type="InterPro" id="IPR001647">
    <property type="entry name" value="HTH_TetR"/>
</dbReference>
<keyword evidence="1 2" id="KW-0238">DNA-binding</keyword>
<dbReference type="InterPro" id="IPR050109">
    <property type="entry name" value="HTH-type_TetR-like_transc_reg"/>
</dbReference>
<protein>
    <submittedName>
        <fullName evidence="4">TetR/AcrR family transcriptional regulator</fullName>
    </submittedName>
</protein>
<evidence type="ECO:0000256" key="1">
    <source>
        <dbReference type="ARBA" id="ARBA00023125"/>
    </source>
</evidence>
<dbReference type="PANTHER" id="PTHR30055:SF239">
    <property type="entry name" value="TRANSCRIPTIONAL REGULATORY PROTEIN"/>
    <property type="match status" value="1"/>
</dbReference>
<accession>A0ABT5YJC0</accession>
<comment type="caution">
    <text evidence="4">The sequence shown here is derived from an EMBL/GenBank/DDBJ whole genome shotgun (WGS) entry which is preliminary data.</text>
</comment>
<gene>
    <name evidence="4" type="ORF">P2G67_03525</name>
</gene>
<evidence type="ECO:0000313" key="5">
    <source>
        <dbReference type="Proteomes" id="UP001215503"/>
    </source>
</evidence>
<dbReference type="InterPro" id="IPR009057">
    <property type="entry name" value="Homeodomain-like_sf"/>
</dbReference>
<evidence type="ECO:0000256" key="2">
    <source>
        <dbReference type="PROSITE-ProRule" id="PRU00335"/>
    </source>
</evidence>
<evidence type="ECO:0000259" key="3">
    <source>
        <dbReference type="PROSITE" id="PS50977"/>
    </source>
</evidence>
<dbReference type="PRINTS" id="PR00455">
    <property type="entry name" value="HTHTETR"/>
</dbReference>
<dbReference type="Pfam" id="PF00440">
    <property type="entry name" value="TetR_N"/>
    <property type="match status" value="1"/>
</dbReference>
<dbReference type="SUPFAM" id="SSF46689">
    <property type="entry name" value="Homeodomain-like"/>
    <property type="match status" value="1"/>
</dbReference>
<organism evidence="4 5">
    <name type="scientific">Aquibaculum arenosum</name>
    <dbReference type="NCBI Taxonomy" id="3032591"/>
    <lineage>
        <taxon>Bacteria</taxon>
        <taxon>Pseudomonadati</taxon>
        <taxon>Pseudomonadota</taxon>
        <taxon>Alphaproteobacteria</taxon>
        <taxon>Rhodospirillales</taxon>
        <taxon>Rhodovibrionaceae</taxon>
        <taxon>Aquibaculum</taxon>
    </lineage>
</organism>
<dbReference type="PANTHER" id="PTHR30055">
    <property type="entry name" value="HTH-TYPE TRANSCRIPTIONAL REGULATOR RUTR"/>
    <property type="match status" value="1"/>
</dbReference>
<name>A0ABT5YJC0_9PROT</name>
<sequence length="213" mass="24461">MPNHPDSGPGRSTREDWLRAAVDLIVAGGVDRVKVQVIARQLGVSRSSFYWFFKSRQDLLDQLLAHWQATNTAAIVERAGRKADTPCRSVLNVFECWVKETLFDPHLDIAVRDWARKSDKARQAVDAGDEERMRALTAMFRRHGYAEDEAFIRARVLYYMQIGYYSLDIQEPMETRMAYIANYLRVFTGFEPTEAEIADFQVFLRDGSRSGAQ</sequence>